<reference evidence="13 14" key="1">
    <citation type="journal article" date="2016" name="Nat. Commun.">
        <title>Thousands of microbial genomes shed light on interconnected biogeochemical processes in an aquifer system.</title>
        <authorList>
            <person name="Anantharaman K."/>
            <person name="Brown C.T."/>
            <person name="Hug L.A."/>
            <person name="Sharon I."/>
            <person name="Castelle C.J."/>
            <person name="Probst A.J."/>
            <person name="Thomas B.C."/>
            <person name="Singh A."/>
            <person name="Wilkins M.J."/>
            <person name="Karaoz U."/>
            <person name="Brodie E.L."/>
            <person name="Williams K.H."/>
            <person name="Hubbard S.S."/>
            <person name="Banfield J.F."/>
        </authorList>
    </citation>
    <scope>NUCLEOTIDE SEQUENCE [LARGE SCALE GENOMIC DNA]</scope>
</reference>
<dbReference type="InterPro" id="IPR003607">
    <property type="entry name" value="HD/PDEase_dom"/>
</dbReference>
<keyword evidence="8 9" id="KW-0694">RNA-binding</keyword>
<dbReference type="GO" id="GO:0016779">
    <property type="term" value="F:nucleotidyltransferase activity"/>
    <property type="evidence" value="ECO:0007669"/>
    <property type="project" value="UniProtKB-KW"/>
</dbReference>
<gene>
    <name evidence="13" type="ORF">A3F00_04955</name>
</gene>
<evidence type="ECO:0000259" key="12">
    <source>
        <dbReference type="Pfam" id="PF13735"/>
    </source>
</evidence>
<dbReference type="Pfam" id="PF12627">
    <property type="entry name" value="PolyA_pol_RNAbd"/>
    <property type="match status" value="1"/>
</dbReference>
<evidence type="ECO:0000256" key="7">
    <source>
        <dbReference type="ARBA" id="ARBA00022842"/>
    </source>
</evidence>
<keyword evidence="7" id="KW-0460">Magnesium</keyword>
<dbReference type="EMBL" id="MFDE01000039">
    <property type="protein sequence ID" value="OGE37586.1"/>
    <property type="molecule type" value="Genomic_DNA"/>
</dbReference>
<dbReference type="Gene3D" id="1.10.3090.10">
    <property type="entry name" value="cca-adding enzyme, domain 2"/>
    <property type="match status" value="1"/>
</dbReference>
<dbReference type="Gene3D" id="1.10.246.80">
    <property type="match status" value="1"/>
</dbReference>
<evidence type="ECO:0000256" key="9">
    <source>
        <dbReference type="RuleBase" id="RU003953"/>
    </source>
</evidence>
<dbReference type="NCBIfam" id="TIGR00277">
    <property type="entry name" value="HDIG"/>
    <property type="match status" value="1"/>
</dbReference>
<evidence type="ECO:0000313" key="13">
    <source>
        <dbReference type="EMBL" id="OGE37586.1"/>
    </source>
</evidence>
<accession>A0A1F5K9K8</accession>
<dbReference type="CDD" id="cd00077">
    <property type="entry name" value="HDc"/>
    <property type="match status" value="1"/>
</dbReference>
<evidence type="ECO:0000259" key="10">
    <source>
        <dbReference type="Pfam" id="PF01743"/>
    </source>
</evidence>
<dbReference type="InterPro" id="IPR043519">
    <property type="entry name" value="NT_sf"/>
</dbReference>
<evidence type="ECO:0008006" key="15">
    <source>
        <dbReference type="Google" id="ProtNLM"/>
    </source>
</evidence>
<dbReference type="SUPFAM" id="SSF81891">
    <property type="entry name" value="Poly A polymerase C-terminal region-like"/>
    <property type="match status" value="1"/>
</dbReference>
<comment type="similarity">
    <text evidence="9">Belongs to the tRNA nucleotidyltransferase/poly(A) polymerase family.</text>
</comment>
<dbReference type="Pfam" id="PF01743">
    <property type="entry name" value="PolyA_pol"/>
    <property type="match status" value="1"/>
</dbReference>
<organism evidence="13 14">
    <name type="scientific">Candidatus Daviesbacteria bacterium RIFCSPHIGHO2_12_FULL_37_11</name>
    <dbReference type="NCBI Taxonomy" id="1797777"/>
    <lineage>
        <taxon>Bacteria</taxon>
        <taxon>Candidatus Daviesiibacteriota</taxon>
    </lineage>
</organism>
<dbReference type="GO" id="GO:0000049">
    <property type="term" value="F:tRNA binding"/>
    <property type="evidence" value="ECO:0007669"/>
    <property type="project" value="TreeGrafter"/>
</dbReference>
<keyword evidence="2 9" id="KW-0808">Transferase</keyword>
<evidence type="ECO:0000256" key="4">
    <source>
        <dbReference type="ARBA" id="ARBA00022695"/>
    </source>
</evidence>
<feature type="domain" description="CCA-adding enzyme C-terminal" evidence="12">
    <location>
        <begin position="340"/>
        <end position="477"/>
    </location>
</feature>
<evidence type="ECO:0000313" key="14">
    <source>
        <dbReference type="Proteomes" id="UP000176527"/>
    </source>
</evidence>
<dbReference type="SUPFAM" id="SSF81301">
    <property type="entry name" value="Nucleotidyltransferase"/>
    <property type="match status" value="1"/>
</dbReference>
<evidence type="ECO:0000256" key="8">
    <source>
        <dbReference type="ARBA" id="ARBA00022884"/>
    </source>
</evidence>
<dbReference type="GO" id="GO:0046872">
    <property type="term" value="F:metal ion binding"/>
    <property type="evidence" value="ECO:0007669"/>
    <property type="project" value="UniProtKB-KW"/>
</dbReference>
<dbReference type="CDD" id="cd05398">
    <property type="entry name" value="NT_ClassII-CCAase"/>
    <property type="match status" value="1"/>
</dbReference>
<dbReference type="AlphaFoldDB" id="A0A1F5K9K8"/>
<dbReference type="Proteomes" id="UP000176527">
    <property type="component" value="Unassembled WGS sequence"/>
</dbReference>
<dbReference type="InterPro" id="IPR050264">
    <property type="entry name" value="Bact_CCA-adding_enz_type3_sf"/>
</dbReference>
<evidence type="ECO:0000256" key="6">
    <source>
        <dbReference type="ARBA" id="ARBA00022741"/>
    </source>
</evidence>
<dbReference type="InterPro" id="IPR032828">
    <property type="entry name" value="PolyA_RNA-bd"/>
</dbReference>
<evidence type="ECO:0000256" key="5">
    <source>
        <dbReference type="ARBA" id="ARBA00022723"/>
    </source>
</evidence>
<comment type="caution">
    <text evidence="13">The sequence shown here is derived from an EMBL/GenBank/DDBJ whole genome shotgun (WGS) entry which is preliminary data.</text>
</comment>
<dbReference type="PANTHER" id="PTHR46173:SF1">
    <property type="entry name" value="CCA TRNA NUCLEOTIDYLTRANSFERASE 1, MITOCHONDRIAL"/>
    <property type="match status" value="1"/>
</dbReference>
<sequence length="483" mass="55315">MNKKLPEEVRTIINKFLEAGYKIYIVGGAVRDLLMGRKVSDWDFTTDAKPEEILKLFPEGFYDNKFGTVGIPTKNTSEVGFDSSEVEVYEVTTMRKEGKYADFRHPQYVGWTNKIEEDLARRDFTINAIALSVIASEDRDFAVRQWADKKSDRAKQSQNNDELVFIDPFRGQQDITDGVIRTVGDPNKRFQEDALRLIRAVRIATELNFDIEKETYSAIKINSKLLSKIAWERIRNELFKLLASTNPYIGILKLREAGILQIILPEFERCFGIVQEGPKHDRVYDIGEHSLLSLKHTPSIDPLVRFASLLHDIGKPDTSKTDSTGNVTFYNHDIVGGALARKIAKRFNLSKKQTDKLYCLVRWHLFTVDEKQTDSAIRRFIKNIGLENIEDIMAVRVGDRLGGGTKNAISWRMEKYQDRIKQVLKKPFSISDLKVNGGDVMRVLKIKPGPKVGKILQKLFEDVLEDSSKNNKEYLLEGIKEYD</sequence>
<keyword evidence="5" id="KW-0479">Metal-binding</keyword>
<keyword evidence="4" id="KW-0548">Nucleotidyltransferase</keyword>
<comment type="cofactor">
    <cofactor evidence="1">
        <name>Mg(2+)</name>
        <dbReference type="ChEBI" id="CHEBI:18420"/>
    </cofactor>
</comment>
<feature type="domain" description="Poly A polymerase head" evidence="10">
    <location>
        <begin position="23"/>
        <end position="181"/>
    </location>
</feature>
<evidence type="ECO:0000256" key="3">
    <source>
        <dbReference type="ARBA" id="ARBA00022694"/>
    </source>
</evidence>
<dbReference type="InterPro" id="IPR002646">
    <property type="entry name" value="PolA_pol_head_dom"/>
</dbReference>
<keyword evidence="3" id="KW-0819">tRNA processing</keyword>
<dbReference type="GO" id="GO:0000166">
    <property type="term" value="F:nucleotide binding"/>
    <property type="evidence" value="ECO:0007669"/>
    <property type="project" value="UniProtKB-KW"/>
</dbReference>
<feature type="domain" description="tRNA nucleotidyltransferase/poly(A) polymerase RNA and SrmB- binding" evidence="11">
    <location>
        <begin position="208"/>
        <end position="268"/>
    </location>
</feature>
<dbReference type="Pfam" id="PF13735">
    <property type="entry name" value="tRNA_NucTran2_2"/>
    <property type="match status" value="1"/>
</dbReference>
<protein>
    <recommendedName>
        <fullName evidence="15">HD domain-containing protein</fullName>
    </recommendedName>
</protein>
<proteinExistence type="inferred from homology"/>
<name>A0A1F5K9K8_9BACT</name>
<dbReference type="PANTHER" id="PTHR46173">
    <property type="entry name" value="CCA TRNA NUCLEOTIDYLTRANSFERASE 1, MITOCHONDRIAL"/>
    <property type="match status" value="1"/>
</dbReference>
<dbReference type="GO" id="GO:0008033">
    <property type="term" value="P:tRNA processing"/>
    <property type="evidence" value="ECO:0007669"/>
    <property type="project" value="UniProtKB-KW"/>
</dbReference>
<keyword evidence="6" id="KW-0547">Nucleotide-binding</keyword>
<evidence type="ECO:0000256" key="2">
    <source>
        <dbReference type="ARBA" id="ARBA00022679"/>
    </source>
</evidence>
<dbReference type="Gene3D" id="3.30.460.10">
    <property type="entry name" value="Beta Polymerase, domain 2"/>
    <property type="match status" value="1"/>
</dbReference>
<evidence type="ECO:0000256" key="1">
    <source>
        <dbReference type="ARBA" id="ARBA00001946"/>
    </source>
</evidence>
<dbReference type="InterPro" id="IPR032810">
    <property type="entry name" value="CCA-adding_enz_C"/>
</dbReference>
<dbReference type="InterPro" id="IPR006675">
    <property type="entry name" value="HDIG_dom"/>
</dbReference>
<evidence type="ECO:0000259" key="11">
    <source>
        <dbReference type="Pfam" id="PF12627"/>
    </source>
</evidence>